<protein>
    <recommendedName>
        <fullName evidence="4">Asparagine synthetase domain-containing protein</fullName>
    </recommendedName>
</protein>
<keyword evidence="3" id="KW-1185">Reference proteome</keyword>
<reference evidence="2" key="1">
    <citation type="submission" date="2022-09" db="EMBL/GenBank/DDBJ databases">
        <title>Characterization of three MwoI isoschizomers from sequenced genome and metagenomes.</title>
        <authorList>
            <person name="Fomenkov A."/>
            <person name="Xu S.Y."/>
            <person name="Roberts R.J."/>
        </authorList>
    </citation>
    <scope>NUCLEOTIDE SEQUENCE</scope>
    <source>
        <strain evidence="2">DSM 2970</strain>
    </source>
</reference>
<dbReference type="Proteomes" id="UP001065373">
    <property type="component" value="Chromosome"/>
</dbReference>
<dbReference type="AlphaFoldDB" id="A0A9E7RV00"/>
<dbReference type="Proteomes" id="UP001369247">
    <property type="component" value="Unassembled WGS sequence"/>
</dbReference>
<dbReference type="EMBL" id="JAXUHJ010000010">
    <property type="protein sequence ID" value="MEJ8543217.1"/>
    <property type="molecule type" value="Genomic_DNA"/>
</dbReference>
<reference evidence="1 3" key="2">
    <citation type="submission" date="2023-12" db="EMBL/GenBank/DDBJ databases">
        <title>Phenotypic and Genomic Characterization of Methanothermobacter wolfeii Strain BSEL, a CO2-Capturing Archaeon with Minimal Nutrient Requirements.</title>
        <authorList>
            <person name="Ale Enriquez F."/>
            <person name="Ahring B.K."/>
        </authorList>
    </citation>
    <scope>NUCLEOTIDE SEQUENCE [LARGE SCALE GENOMIC DNA]</scope>
    <source>
        <strain evidence="1 3">BSEL-1</strain>
    </source>
</reference>
<dbReference type="EMBL" id="CP104550">
    <property type="protein sequence ID" value="UXH31887.1"/>
    <property type="molecule type" value="Genomic_DNA"/>
</dbReference>
<dbReference type="NCBIfam" id="NF011155">
    <property type="entry name" value="PRK14561.1"/>
    <property type="match status" value="1"/>
</dbReference>
<dbReference type="SMR" id="A0A9E7RV00"/>
<evidence type="ECO:0000313" key="1">
    <source>
        <dbReference type="EMBL" id="MEJ8543217.1"/>
    </source>
</evidence>
<dbReference type="Gene3D" id="3.40.50.620">
    <property type="entry name" value="HUPs"/>
    <property type="match status" value="1"/>
</dbReference>
<name>A0A9E7RV00_METWO</name>
<dbReference type="InterPro" id="IPR014729">
    <property type="entry name" value="Rossmann-like_a/b/a_fold"/>
</dbReference>
<dbReference type="RefSeq" id="WP_074358326.1">
    <property type="nucleotide sequence ID" value="NZ_CP104550.1"/>
</dbReference>
<dbReference type="SUPFAM" id="SSF52402">
    <property type="entry name" value="Adenine nucleotide alpha hydrolases-like"/>
    <property type="match status" value="1"/>
</dbReference>
<dbReference type="GeneID" id="75105760"/>
<evidence type="ECO:0000313" key="3">
    <source>
        <dbReference type="Proteomes" id="UP001369247"/>
    </source>
</evidence>
<accession>A0A9E7RV00</accession>
<organism evidence="2">
    <name type="scientific">Methanothermobacter wolfeii</name>
    <name type="common">Methanobacterium wolfei</name>
    <dbReference type="NCBI Taxonomy" id="145261"/>
    <lineage>
        <taxon>Archaea</taxon>
        <taxon>Methanobacteriati</taxon>
        <taxon>Methanobacteriota</taxon>
        <taxon>Methanomada group</taxon>
        <taxon>Methanobacteria</taxon>
        <taxon>Methanobacteriales</taxon>
        <taxon>Methanobacteriaceae</taxon>
        <taxon>Methanothermobacter</taxon>
    </lineage>
</organism>
<gene>
    <name evidence="2" type="ORF">N5910_00870</name>
    <name evidence="1" type="ORF">U2150_06915</name>
</gene>
<evidence type="ECO:0008006" key="4">
    <source>
        <dbReference type="Google" id="ProtNLM"/>
    </source>
</evidence>
<dbReference type="KEGG" id="mwo:MWSIV6_0160"/>
<dbReference type="Pfam" id="PF24167">
    <property type="entry name" value="DUF7411"/>
    <property type="match status" value="1"/>
</dbReference>
<dbReference type="InterPro" id="IPR055834">
    <property type="entry name" value="DUF7411"/>
</dbReference>
<sequence length="200" mass="22424">MNACVLYSGGKDSSLMAVMLQRMGIRPELVTANFGVHESWKPALKSAESLGFPHRVLRLDGEVLEDAAKTVIHDGFPNNGINMIHRAVIEAVADEYDIVADGTRRDDRTPKLSRDEIRSLEDRKGVEYINLNGLGYKTINRLSSMLFTLKKEESSIDNSSDYEVEIRCLMDEMGYESGSFFPVHFQTRVTGWRQSQSGGC</sequence>
<evidence type="ECO:0000313" key="2">
    <source>
        <dbReference type="EMBL" id="UXH31887.1"/>
    </source>
</evidence>
<dbReference type="GeneID" id="58977820"/>
<proteinExistence type="predicted"/>